<comment type="caution">
    <text evidence="1">The sequence shown here is derived from an EMBL/GenBank/DDBJ whole genome shotgun (WGS) entry which is preliminary data.</text>
</comment>
<protein>
    <submittedName>
        <fullName evidence="1">Uncharacterized protein</fullName>
    </submittedName>
</protein>
<dbReference type="AlphaFoldDB" id="A0A644YUV9"/>
<proteinExistence type="predicted"/>
<accession>A0A644YUV9</accession>
<organism evidence="1">
    <name type="scientific">bioreactor metagenome</name>
    <dbReference type="NCBI Taxonomy" id="1076179"/>
    <lineage>
        <taxon>unclassified sequences</taxon>
        <taxon>metagenomes</taxon>
        <taxon>ecological metagenomes</taxon>
    </lineage>
</organism>
<dbReference type="EMBL" id="VSSQ01006347">
    <property type="protein sequence ID" value="MPM32390.1"/>
    <property type="molecule type" value="Genomic_DNA"/>
</dbReference>
<sequence>MDKGKTLVIWLPKGETLYFENVEKLENTDSELKFDYLGVSTGKMRSAIFNQINIAGFALEKKEN</sequence>
<gene>
    <name evidence="1" type="ORF">SDC9_78952</name>
</gene>
<name>A0A644YUV9_9ZZZZ</name>
<evidence type="ECO:0000313" key="1">
    <source>
        <dbReference type="EMBL" id="MPM32390.1"/>
    </source>
</evidence>
<reference evidence="1" key="1">
    <citation type="submission" date="2019-08" db="EMBL/GenBank/DDBJ databases">
        <authorList>
            <person name="Kucharzyk K."/>
            <person name="Murdoch R.W."/>
            <person name="Higgins S."/>
            <person name="Loffler F."/>
        </authorList>
    </citation>
    <scope>NUCLEOTIDE SEQUENCE</scope>
</reference>